<dbReference type="InterPro" id="IPR018247">
    <property type="entry name" value="EF_Hand_1_Ca_BS"/>
</dbReference>
<accession>A0ABT7CYF7</accession>
<dbReference type="RefSeq" id="WP_314005624.1">
    <property type="nucleotide sequence ID" value="NZ_JASJOT010000060.1"/>
</dbReference>
<evidence type="ECO:0008006" key="3">
    <source>
        <dbReference type="Google" id="ProtNLM"/>
    </source>
</evidence>
<organism evidence="1 2">
    <name type="scientific">Xanthocytophaga flava</name>
    <dbReference type="NCBI Taxonomy" id="3048013"/>
    <lineage>
        <taxon>Bacteria</taxon>
        <taxon>Pseudomonadati</taxon>
        <taxon>Bacteroidota</taxon>
        <taxon>Cytophagia</taxon>
        <taxon>Cytophagales</taxon>
        <taxon>Rhodocytophagaceae</taxon>
        <taxon>Xanthocytophaga</taxon>
    </lineage>
</organism>
<protein>
    <recommendedName>
        <fullName evidence="3">Apea-like HEPN domain-containing protein</fullName>
    </recommendedName>
</protein>
<dbReference type="PROSITE" id="PS00018">
    <property type="entry name" value="EF_HAND_1"/>
    <property type="match status" value="1"/>
</dbReference>
<evidence type="ECO:0000313" key="2">
    <source>
        <dbReference type="Proteomes" id="UP001228581"/>
    </source>
</evidence>
<name>A0ABT7CYF7_9BACT</name>
<sequence>MQDITLTYTVNPFERLFIERSIELLYKNTIDSFRLRLHNPKTLIEELITVAQSSLSGVLTNNDYVVSTTKELTAALDEDNHGLVFNQVNIKYYLGILKKSDRSNYKLIIQSSKLILKDNPNYDENLFKEIYLLLKSYNSLLTPSNSLNIDAKTYYQTRKKIGDLTNHLFVELINNGYTKQYLYNTFQAIFVRKIVSGQTFDDKFITYKNLTQKPDEEYTIIFKIIGKAFQFSEFQKIDQAYNLINKKFRKSIERSTSAEINNFLESNKEENLISIEIFAKDYYKAIQIAIDKVSKDLDIFHLGFNKHFFKIDERCAVIGKNNPKKATTLPSNFQLDGYFRSDSNIFDTLLQKIKKIENNKIEPESYNKLLSAIRYYRTGSESPELETKLLNYWIGLEYIFTSFHSEEKTIDRIKNFFPKCHTLIYVKRNLFDYHKALERLSVHKTIVNYNNDLNYLLEHSTYKQIEQTTSSELLRFRTEFFRSWQEDPSRIQASFTKHQENLTLNITRLYRIRNEIVHNAAIKNEIYVHISHLKYYLTFILNSILEFMADNSVDLDNDGKITIDDYFIAQDIILGALKGNKLKEFLKINNPTQILY</sequence>
<evidence type="ECO:0000313" key="1">
    <source>
        <dbReference type="EMBL" id="MDJ1498811.1"/>
    </source>
</evidence>
<dbReference type="EMBL" id="JASJOT010000060">
    <property type="protein sequence ID" value="MDJ1498811.1"/>
    <property type="molecule type" value="Genomic_DNA"/>
</dbReference>
<proteinExistence type="predicted"/>
<comment type="caution">
    <text evidence="1">The sequence shown here is derived from an EMBL/GenBank/DDBJ whole genome shotgun (WGS) entry which is preliminary data.</text>
</comment>
<reference evidence="1 2" key="1">
    <citation type="submission" date="2023-05" db="EMBL/GenBank/DDBJ databases">
        <authorList>
            <person name="Zhang X."/>
        </authorList>
    </citation>
    <scope>NUCLEOTIDE SEQUENCE [LARGE SCALE GENOMIC DNA]</scope>
    <source>
        <strain evidence="1 2">DM2B3-1</strain>
    </source>
</reference>
<keyword evidence="2" id="KW-1185">Reference proteome</keyword>
<dbReference type="Proteomes" id="UP001228581">
    <property type="component" value="Unassembled WGS sequence"/>
</dbReference>
<gene>
    <name evidence="1" type="ORF">QNI19_38130</name>
</gene>